<feature type="coiled-coil region" evidence="1">
    <location>
        <begin position="40"/>
        <end position="74"/>
    </location>
</feature>
<dbReference type="EMBL" id="SMGQ01000014">
    <property type="protein sequence ID" value="TCK92449.1"/>
    <property type="molecule type" value="Genomic_DNA"/>
</dbReference>
<comment type="caution">
    <text evidence="3">The sequence shown here is derived from an EMBL/GenBank/DDBJ whole genome shotgun (WGS) entry which is preliminary data.</text>
</comment>
<evidence type="ECO:0000313" key="3">
    <source>
        <dbReference type="EMBL" id="TCK92449.1"/>
    </source>
</evidence>
<feature type="transmembrane region" description="Helical" evidence="2">
    <location>
        <begin position="166"/>
        <end position="191"/>
    </location>
</feature>
<dbReference type="RefSeq" id="WP_132282882.1">
    <property type="nucleotide sequence ID" value="NZ_SMGQ01000014.1"/>
</dbReference>
<organism evidence="3 4">
    <name type="scientific">Natranaerovirga hydrolytica</name>
    <dbReference type="NCBI Taxonomy" id="680378"/>
    <lineage>
        <taxon>Bacteria</taxon>
        <taxon>Bacillati</taxon>
        <taxon>Bacillota</taxon>
        <taxon>Clostridia</taxon>
        <taxon>Lachnospirales</taxon>
        <taxon>Natranaerovirgaceae</taxon>
        <taxon>Natranaerovirga</taxon>
    </lineage>
</organism>
<keyword evidence="2" id="KW-0472">Membrane</keyword>
<dbReference type="Proteomes" id="UP000294545">
    <property type="component" value="Unassembled WGS sequence"/>
</dbReference>
<name>A0A4R1MPN1_9FIRM</name>
<dbReference type="OrthoDB" id="9772748at2"/>
<feature type="coiled-coil region" evidence="1">
    <location>
        <begin position="338"/>
        <end position="379"/>
    </location>
</feature>
<evidence type="ECO:0000256" key="2">
    <source>
        <dbReference type="SAM" id="Phobius"/>
    </source>
</evidence>
<keyword evidence="1" id="KW-0175">Coiled coil</keyword>
<proteinExistence type="predicted"/>
<gene>
    <name evidence="3" type="ORF">EDC19_2184</name>
</gene>
<feature type="coiled-coil region" evidence="1">
    <location>
        <begin position="115"/>
        <end position="149"/>
    </location>
</feature>
<keyword evidence="4" id="KW-1185">Reference proteome</keyword>
<dbReference type="AlphaFoldDB" id="A0A4R1MPN1"/>
<evidence type="ECO:0000313" key="4">
    <source>
        <dbReference type="Proteomes" id="UP000294545"/>
    </source>
</evidence>
<protein>
    <submittedName>
        <fullName evidence="3">Uncharacterized protein</fullName>
    </submittedName>
</protein>
<feature type="transmembrane region" description="Helical" evidence="2">
    <location>
        <begin position="197"/>
        <end position="217"/>
    </location>
</feature>
<accession>A0A4R1MPN1</accession>
<feature type="coiled-coil region" evidence="1">
    <location>
        <begin position="278"/>
        <end position="305"/>
    </location>
</feature>
<sequence>MEAKKNWFQSILSKFTFSNMPEEEIITFDIENKEDRKQFIETICLEIEMANKEIKKVKDELSQVQELLSDYQKIESFPESIKNQIKDIGLEILDNRDNRAKFKEAMNIDPRVLQIEEYEDEIEDLIDKIKALEEKQLLIKKDLEHLEAEKAEIQYQRNKIITTRQVLKTLTIAFFTFFSIVLIILTTLATIYDKDVLLPSIVLLTIGLFFVLYLYNYRGKSIYKLKRNERLHKKANDLVKKIQIKFVNNTSFLEYEYNKFKVNSHVELKYLYDKYKKQKEEKQVYKHAASALDRLEQEIIDLLEDKYIQNPQEIAKQVAILTNDKERKEYIDHLTGFTNQLKEQLNNNKETIHSAKNRIKALMLHNHSLENEIKEIIESKNVKI</sequence>
<evidence type="ECO:0000256" key="1">
    <source>
        <dbReference type="SAM" id="Coils"/>
    </source>
</evidence>
<reference evidence="3 4" key="1">
    <citation type="submission" date="2019-03" db="EMBL/GenBank/DDBJ databases">
        <title>Genomic Encyclopedia of Type Strains, Phase IV (KMG-IV): sequencing the most valuable type-strain genomes for metagenomic binning, comparative biology and taxonomic classification.</title>
        <authorList>
            <person name="Goeker M."/>
        </authorList>
    </citation>
    <scope>NUCLEOTIDE SEQUENCE [LARGE SCALE GENOMIC DNA]</scope>
    <source>
        <strain evidence="3 4">DSM 24176</strain>
    </source>
</reference>
<keyword evidence="2" id="KW-0812">Transmembrane</keyword>
<keyword evidence="2" id="KW-1133">Transmembrane helix</keyword>